<protein>
    <submittedName>
        <fullName evidence="1">Uncharacterized protein</fullName>
    </submittedName>
</protein>
<sequence>MNSTNEAEKRLKVLQTHSAVDIAFSVLSIRDLLADERNKIRHHHPKFAC</sequence>
<gene>
    <name evidence="1" type="ORF">T12_8612</name>
</gene>
<comment type="caution">
    <text evidence="1">The sequence shown here is derived from an EMBL/GenBank/DDBJ whole genome shotgun (WGS) entry which is preliminary data.</text>
</comment>
<dbReference type="Proteomes" id="UP000054783">
    <property type="component" value="Unassembled WGS sequence"/>
</dbReference>
<keyword evidence="2" id="KW-1185">Reference proteome</keyword>
<dbReference type="AlphaFoldDB" id="A0A0V0YTR5"/>
<evidence type="ECO:0000313" key="2">
    <source>
        <dbReference type="Proteomes" id="UP000054783"/>
    </source>
</evidence>
<dbReference type="EMBL" id="JYDQ01002559">
    <property type="protein sequence ID" value="KRY03703.1"/>
    <property type="molecule type" value="Genomic_DNA"/>
</dbReference>
<evidence type="ECO:0000313" key="1">
    <source>
        <dbReference type="EMBL" id="KRY03703.1"/>
    </source>
</evidence>
<proteinExistence type="predicted"/>
<accession>A0A0V0YTR5</accession>
<name>A0A0V0YTR5_9BILA</name>
<organism evidence="1 2">
    <name type="scientific">Trichinella patagoniensis</name>
    <dbReference type="NCBI Taxonomy" id="990121"/>
    <lineage>
        <taxon>Eukaryota</taxon>
        <taxon>Metazoa</taxon>
        <taxon>Ecdysozoa</taxon>
        <taxon>Nematoda</taxon>
        <taxon>Enoplea</taxon>
        <taxon>Dorylaimia</taxon>
        <taxon>Trichinellida</taxon>
        <taxon>Trichinellidae</taxon>
        <taxon>Trichinella</taxon>
    </lineage>
</organism>
<reference evidence="1 2" key="1">
    <citation type="submission" date="2015-01" db="EMBL/GenBank/DDBJ databases">
        <title>Evolution of Trichinella species and genotypes.</title>
        <authorList>
            <person name="Korhonen P.K."/>
            <person name="Edoardo P."/>
            <person name="Giuseppe L.R."/>
            <person name="Gasser R.B."/>
        </authorList>
    </citation>
    <scope>NUCLEOTIDE SEQUENCE [LARGE SCALE GENOMIC DNA]</scope>
    <source>
        <strain evidence="1">ISS2496</strain>
    </source>
</reference>